<dbReference type="PANTHER" id="PTHR23150">
    <property type="entry name" value="SULFATASE MODIFYING FACTOR 1, 2"/>
    <property type="match status" value="1"/>
</dbReference>
<dbReference type="PANTHER" id="PTHR23150:SF19">
    <property type="entry name" value="FORMYLGLYCINE-GENERATING ENZYME"/>
    <property type="match status" value="1"/>
</dbReference>
<dbReference type="InterPro" id="IPR016187">
    <property type="entry name" value="CTDL_fold"/>
</dbReference>
<dbReference type="AlphaFoldDB" id="A0A7X0F4T4"/>
<keyword evidence="3" id="KW-1185">Reference proteome</keyword>
<name>A0A7X0F4T4_9HYPH</name>
<gene>
    <name evidence="2" type="ORF">GGR00_000818</name>
</gene>
<dbReference type="Gene3D" id="3.90.1580.10">
    <property type="entry name" value="paralog of FGE (formylglycine-generating enzyme)"/>
    <property type="match status" value="1"/>
</dbReference>
<dbReference type="InterPro" id="IPR051043">
    <property type="entry name" value="Sulfatase_Mod_Factor_Kinase"/>
</dbReference>
<reference evidence="2 3" key="1">
    <citation type="submission" date="2020-08" db="EMBL/GenBank/DDBJ databases">
        <title>Genomic Encyclopedia of Type Strains, Phase IV (KMG-IV): sequencing the most valuable type-strain genomes for metagenomic binning, comparative biology and taxonomic classification.</title>
        <authorList>
            <person name="Goeker M."/>
        </authorList>
    </citation>
    <scope>NUCLEOTIDE SEQUENCE [LARGE SCALE GENOMIC DNA]</scope>
    <source>
        <strain evidence="2 3">DSM 7051</strain>
    </source>
</reference>
<dbReference type="RefSeq" id="WP_184698124.1">
    <property type="nucleotide sequence ID" value="NZ_BAABEG010000001.1"/>
</dbReference>
<dbReference type="EMBL" id="JACHOU010000002">
    <property type="protein sequence ID" value="MBB6353050.1"/>
    <property type="molecule type" value="Genomic_DNA"/>
</dbReference>
<protein>
    <submittedName>
        <fullName evidence="2">Formylglycine-generating enzyme required for sulfatase activity</fullName>
    </submittedName>
</protein>
<accession>A0A7X0F4T4</accession>
<dbReference type="Pfam" id="PF03781">
    <property type="entry name" value="FGE-sulfatase"/>
    <property type="match status" value="1"/>
</dbReference>
<dbReference type="SUPFAM" id="SSF56436">
    <property type="entry name" value="C-type lectin-like"/>
    <property type="match status" value="1"/>
</dbReference>
<dbReference type="Proteomes" id="UP000536262">
    <property type="component" value="Unassembled WGS sequence"/>
</dbReference>
<feature type="domain" description="Sulfatase-modifying factor enzyme-like" evidence="1">
    <location>
        <begin position="2"/>
        <end position="264"/>
    </location>
</feature>
<dbReference type="GO" id="GO:0120147">
    <property type="term" value="F:formylglycine-generating oxidase activity"/>
    <property type="evidence" value="ECO:0007669"/>
    <property type="project" value="TreeGrafter"/>
</dbReference>
<dbReference type="InterPro" id="IPR042095">
    <property type="entry name" value="SUMF_sf"/>
</dbReference>
<organism evidence="2 3">
    <name type="scientific">Aminobacter aganoensis</name>
    <dbReference type="NCBI Taxonomy" id="83264"/>
    <lineage>
        <taxon>Bacteria</taxon>
        <taxon>Pseudomonadati</taxon>
        <taxon>Pseudomonadota</taxon>
        <taxon>Alphaproteobacteria</taxon>
        <taxon>Hyphomicrobiales</taxon>
        <taxon>Phyllobacteriaceae</taxon>
        <taxon>Aminobacter</taxon>
    </lineage>
</organism>
<evidence type="ECO:0000313" key="3">
    <source>
        <dbReference type="Proteomes" id="UP000536262"/>
    </source>
</evidence>
<proteinExistence type="predicted"/>
<evidence type="ECO:0000313" key="2">
    <source>
        <dbReference type="EMBL" id="MBB6353050.1"/>
    </source>
</evidence>
<evidence type="ECO:0000259" key="1">
    <source>
        <dbReference type="Pfam" id="PF03781"/>
    </source>
</evidence>
<comment type="caution">
    <text evidence="2">The sequence shown here is derived from an EMBL/GenBank/DDBJ whole genome shotgun (WGS) entry which is preliminary data.</text>
</comment>
<sequence>MAAIPAGIRRVGYDGPEAYPEDGEGPCRTVDCHGFLIDRTAVTNSDFASFVDATGYETEAERIGWSFVFYAQLHPGAERDVLSLQTGSPEWWLPVKGANWSTPDGTGSHWRDRGDHPVVHVSWNDAAAFAAWRGKRLPTEVEWEIAARGGLEGKIYPWGNELLDDGRHRCNIWQGRFPMDNAAADGFLSTAPADAFEPNGYGLFNMVGNVWEWTADSWSKDRPQLKAMRGGSYLCHRSYCNRYRVSGRTSNAVDAASSHLGFRCTADLGARTAIF</sequence>
<dbReference type="InterPro" id="IPR005532">
    <property type="entry name" value="SUMF_dom"/>
</dbReference>